<comment type="caution">
    <text evidence="1">The sequence shown here is derived from an EMBL/GenBank/DDBJ whole genome shotgun (WGS) entry which is preliminary data.</text>
</comment>
<dbReference type="EMBL" id="BSEH01000022">
    <property type="protein sequence ID" value="GLJ56423.1"/>
    <property type="molecule type" value="Genomic_DNA"/>
</dbReference>
<evidence type="ECO:0000313" key="2">
    <source>
        <dbReference type="Proteomes" id="UP001234787"/>
    </source>
</evidence>
<name>A0AAD3RPQ2_CRYJA</name>
<keyword evidence="2" id="KW-1185">Reference proteome</keyword>
<reference evidence="1" key="1">
    <citation type="submission" date="2022-12" db="EMBL/GenBank/DDBJ databases">
        <title>Chromosome-Level Genome Assembly of Japanese Cedar (Cryptomeriajaponica D. Don).</title>
        <authorList>
            <person name="Fujino T."/>
            <person name="Yamaguchi K."/>
            <person name="Yokoyama T."/>
            <person name="Hamanaka T."/>
            <person name="Harazono Y."/>
            <person name="Kamada H."/>
            <person name="Kobayashi W."/>
            <person name="Ujino-Ihara T."/>
            <person name="Uchiyama K."/>
            <person name="Matsumoto A."/>
            <person name="Izuno A."/>
            <person name="Tsumura Y."/>
            <person name="Toyoda A."/>
            <person name="Shigenobu S."/>
            <person name="Moriguchi Y."/>
            <person name="Ueno S."/>
            <person name="Kasahara M."/>
        </authorList>
    </citation>
    <scope>NUCLEOTIDE SEQUENCE</scope>
</reference>
<evidence type="ECO:0000313" key="1">
    <source>
        <dbReference type="EMBL" id="GLJ56423.1"/>
    </source>
</evidence>
<dbReference type="Proteomes" id="UP001234787">
    <property type="component" value="Unassembled WGS sequence"/>
</dbReference>
<organism evidence="1 2">
    <name type="scientific">Cryptomeria japonica</name>
    <name type="common">Japanese cedar</name>
    <name type="synonym">Cupressus japonica</name>
    <dbReference type="NCBI Taxonomy" id="3369"/>
    <lineage>
        <taxon>Eukaryota</taxon>
        <taxon>Viridiplantae</taxon>
        <taxon>Streptophyta</taxon>
        <taxon>Embryophyta</taxon>
        <taxon>Tracheophyta</taxon>
        <taxon>Spermatophyta</taxon>
        <taxon>Pinopsida</taxon>
        <taxon>Pinidae</taxon>
        <taxon>Conifers II</taxon>
        <taxon>Cupressales</taxon>
        <taxon>Cupressaceae</taxon>
        <taxon>Cryptomeria</taxon>
    </lineage>
</organism>
<sequence>MLAQDIDSQLVDRFQSVQQFKKGGGSAATGSLSAPESARLGSPIDGLGSATIASAYVSDHAFAPATSIASAAEYGYATADSATDDRTATGLDIERETGSESTDETVYFNRFRVNEVAGPASPPTPYAYTYATLFAGFFGWGTGNSFSMGNRSTIALFKGWNLSVIHGKAKSTY</sequence>
<proteinExistence type="predicted"/>
<accession>A0AAD3RPQ2</accession>
<gene>
    <name evidence="1" type="ORF">SUGI_1223580</name>
</gene>
<dbReference type="AlphaFoldDB" id="A0AAD3RPQ2"/>
<protein>
    <submittedName>
        <fullName evidence="1">Uncharacterized protein</fullName>
    </submittedName>
</protein>